<dbReference type="PANTHER" id="PTHR42663">
    <property type="entry name" value="HYDROLASE C777.06C-RELATED-RELATED"/>
    <property type="match status" value="1"/>
</dbReference>
<proteinExistence type="predicted"/>
<organism evidence="2 3">
    <name type="scientific">Candidatus Caccousia avicola</name>
    <dbReference type="NCBI Taxonomy" id="2840721"/>
    <lineage>
        <taxon>Bacteria</taxon>
        <taxon>Bacillati</taxon>
        <taxon>Bacillota</taxon>
        <taxon>Clostridia</taxon>
        <taxon>Eubacteriales</taxon>
        <taxon>Oscillospiraceae</taxon>
        <taxon>Oscillospiraceae incertae sedis</taxon>
        <taxon>Candidatus Caccousia</taxon>
    </lineage>
</organism>
<dbReference type="Proteomes" id="UP000824242">
    <property type="component" value="Unassembled WGS sequence"/>
</dbReference>
<feature type="domain" description="Metallo-beta-lactamase" evidence="1">
    <location>
        <begin position="65"/>
        <end position="229"/>
    </location>
</feature>
<comment type="caution">
    <text evidence="2">The sequence shown here is derived from an EMBL/GenBank/DDBJ whole genome shotgun (WGS) entry which is preliminary data.</text>
</comment>
<reference evidence="2" key="2">
    <citation type="journal article" date="2021" name="PeerJ">
        <title>Extensive microbial diversity within the chicken gut microbiome revealed by metagenomics and culture.</title>
        <authorList>
            <person name="Gilroy R."/>
            <person name="Ravi A."/>
            <person name="Getino M."/>
            <person name="Pursley I."/>
            <person name="Horton D.L."/>
            <person name="Alikhan N.F."/>
            <person name="Baker D."/>
            <person name="Gharbi K."/>
            <person name="Hall N."/>
            <person name="Watson M."/>
            <person name="Adriaenssens E.M."/>
            <person name="Foster-Nyarko E."/>
            <person name="Jarju S."/>
            <person name="Secka A."/>
            <person name="Antonio M."/>
            <person name="Oren A."/>
            <person name="Chaudhuri R.R."/>
            <person name="La Ragione R."/>
            <person name="Hildebrand F."/>
            <person name="Pallen M.J."/>
        </authorList>
    </citation>
    <scope>NUCLEOTIDE SEQUENCE</scope>
    <source>
        <strain evidence="2">ChiSxjej1B13-7958</strain>
    </source>
</reference>
<dbReference type="Gene3D" id="3.60.15.10">
    <property type="entry name" value="Ribonuclease Z/Hydroxyacylglutathione hydrolase-like"/>
    <property type="match status" value="1"/>
</dbReference>
<accession>A0A9D1ALG3</accession>
<evidence type="ECO:0000313" key="3">
    <source>
        <dbReference type="Proteomes" id="UP000824242"/>
    </source>
</evidence>
<name>A0A9D1ALG3_9FIRM</name>
<dbReference type="InterPro" id="IPR001279">
    <property type="entry name" value="Metallo-B-lactamas"/>
</dbReference>
<evidence type="ECO:0000259" key="1">
    <source>
        <dbReference type="Pfam" id="PF12706"/>
    </source>
</evidence>
<dbReference type="Pfam" id="PF12706">
    <property type="entry name" value="Lactamase_B_2"/>
    <property type="match status" value="1"/>
</dbReference>
<dbReference type="PANTHER" id="PTHR42663:SF6">
    <property type="entry name" value="HYDROLASE C777.06C-RELATED"/>
    <property type="match status" value="1"/>
</dbReference>
<evidence type="ECO:0000313" key="2">
    <source>
        <dbReference type="EMBL" id="HIR46220.1"/>
    </source>
</evidence>
<protein>
    <recommendedName>
        <fullName evidence="1">Metallo-beta-lactamase domain-containing protein</fullName>
    </recommendedName>
</protein>
<reference evidence="2" key="1">
    <citation type="submission" date="2020-10" db="EMBL/GenBank/DDBJ databases">
        <authorList>
            <person name="Gilroy R."/>
        </authorList>
    </citation>
    <scope>NUCLEOTIDE SEQUENCE</scope>
    <source>
        <strain evidence="2">ChiSxjej1B13-7958</strain>
    </source>
</reference>
<sequence>MKIQYLGTAAAEGWPGLFCRCEVCRRAREAGGKNIRTRSQALIDDTILMDFPPDTYLHMLRDGLPLPEIRTLLLTHSHQDHWYPEDLAFRGEGFSHDIDGILEIYGNDACAQRLKAILPIVGQSMMDAMRAHYNEVAAFSPFETQGYRVTPLKALHNRAENCLIYLIEKDGKSLLYANDTGLFPQETWEYLRGKKLDLVSMDCTMQQIPEGTNHMGLTDNAELCRRLGEAGCTHEGTKYVITHFSHNGGLLHEELEERARPLGFLTAYDGMTLSF</sequence>
<dbReference type="InterPro" id="IPR036866">
    <property type="entry name" value="RibonucZ/Hydroxyglut_hydro"/>
</dbReference>
<dbReference type="AlphaFoldDB" id="A0A9D1ALG3"/>
<gene>
    <name evidence="2" type="ORF">IAB89_00975</name>
</gene>
<dbReference type="EMBL" id="DVGZ01000011">
    <property type="protein sequence ID" value="HIR46220.1"/>
    <property type="molecule type" value="Genomic_DNA"/>
</dbReference>
<dbReference type="SUPFAM" id="SSF56281">
    <property type="entry name" value="Metallo-hydrolase/oxidoreductase"/>
    <property type="match status" value="1"/>
</dbReference>